<evidence type="ECO:0000313" key="2">
    <source>
        <dbReference type="EMBL" id="KAF2165646.1"/>
    </source>
</evidence>
<organism evidence="2 3">
    <name type="scientific">Zasmidium cellare ATCC 36951</name>
    <dbReference type="NCBI Taxonomy" id="1080233"/>
    <lineage>
        <taxon>Eukaryota</taxon>
        <taxon>Fungi</taxon>
        <taxon>Dikarya</taxon>
        <taxon>Ascomycota</taxon>
        <taxon>Pezizomycotina</taxon>
        <taxon>Dothideomycetes</taxon>
        <taxon>Dothideomycetidae</taxon>
        <taxon>Mycosphaerellales</taxon>
        <taxon>Mycosphaerellaceae</taxon>
        <taxon>Zasmidium</taxon>
    </lineage>
</organism>
<dbReference type="EMBL" id="ML993599">
    <property type="protein sequence ID" value="KAF2165646.1"/>
    <property type="molecule type" value="Genomic_DNA"/>
</dbReference>
<name>A0A6A6CJP3_ZASCE</name>
<feature type="region of interest" description="Disordered" evidence="1">
    <location>
        <begin position="33"/>
        <end position="75"/>
    </location>
</feature>
<evidence type="ECO:0000256" key="1">
    <source>
        <dbReference type="SAM" id="MobiDB-lite"/>
    </source>
</evidence>
<dbReference type="AlphaFoldDB" id="A0A6A6CJP3"/>
<dbReference type="RefSeq" id="XP_033666535.1">
    <property type="nucleotide sequence ID" value="XM_033807009.1"/>
</dbReference>
<dbReference type="GeneID" id="54560281"/>
<gene>
    <name evidence="2" type="ORF">M409DRAFT_23936</name>
</gene>
<dbReference type="Proteomes" id="UP000799537">
    <property type="component" value="Unassembled WGS sequence"/>
</dbReference>
<keyword evidence="3" id="KW-1185">Reference proteome</keyword>
<dbReference type="OrthoDB" id="10649634at2759"/>
<protein>
    <submittedName>
        <fullName evidence="2">Uncharacterized protein</fullName>
    </submittedName>
</protein>
<accession>A0A6A6CJP3</accession>
<evidence type="ECO:0000313" key="3">
    <source>
        <dbReference type="Proteomes" id="UP000799537"/>
    </source>
</evidence>
<reference evidence="2" key="1">
    <citation type="journal article" date="2020" name="Stud. Mycol.">
        <title>101 Dothideomycetes genomes: a test case for predicting lifestyles and emergence of pathogens.</title>
        <authorList>
            <person name="Haridas S."/>
            <person name="Albert R."/>
            <person name="Binder M."/>
            <person name="Bloem J."/>
            <person name="Labutti K."/>
            <person name="Salamov A."/>
            <person name="Andreopoulos B."/>
            <person name="Baker S."/>
            <person name="Barry K."/>
            <person name="Bills G."/>
            <person name="Bluhm B."/>
            <person name="Cannon C."/>
            <person name="Castanera R."/>
            <person name="Culley D."/>
            <person name="Daum C."/>
            <person name="Ezra D."/>
            <person name="Gonzalez J."/>
            <person name="Henrissat B."/>
            <person name="Kuo A."/>
            <person name="Liang C."/>
            <person name="Lipzen A."/>
            <person name="Lutzoni F."/>
            <person name="Magnuson J."/>
            <person name="Mondo S."/>
            <person name="Nolan M."/>
            <person name="Ohm R."/>
            <person name="Pangilinan J."/>
            <person name="Park H.-J."/>
            <person name="Ramirez L."/>
            <person name="Alfaro M."/>
            <person name="Sun H."/>
            <person name="Tritt A."/>
            <person name="Yoshinaga Y."/>
            <person name="Zwiers L.-H."/>
            <person name="Turgeon B."/>
            <person name="Goodwin S."/>
            <person name="Spatafora J."/>
            <person name="Crous P."/>
            <person name="Grigoriev I."/>
        </authorList>
    </citation>
    <scope>NUCLEOTIDE SEQUENCE</scope>
    <source>
        <strain evidence="2">ATCC 36951</strain>
    </source>
</reference>
<proteinExistence type="predicted"/>
<sequence length="570" mass="64893">MSVFIAYDTPSAASAAKKSKQSNKVLFVDCNEGGKPSEQSKARLNRHAALKSSANTKRNRSAALHDDSNQYKATSGSIEPSTLKFRVKEQQPSSSCQGQEKQKLEKGAKALKWRDVDTTIAKRLPSDPRSVRLITNTPYGAFRSPSPNVDDKLVTEIINWFFLGKEEATSRGTLQIAADHWMKQLWDWAVKHEVLFEGVVLNVMKKRIEIAGDNTKHQGEYLRQKGQIIRRLRRTVENEGPELDSPTIFVIANMAIHAFQDGDARAARLHLEALEAIKAPERIPPYEWVGVWLVDFRLALILGCKPAMSYYLPYDRDNLVPDIDQDALKERISDSMDHLPESSTYDKGMHSLVRQMWQFYLAWPSLAAFPTEPLGIIYNLEFTLRTFHADLLMDHGECEPSATVRRSLELALYGIQSHLWIVARHWEPLSWGVRMLCLRKALSILTTTPDFVKNWIDDSGGSPSSLIWILSTLTVFSMDEGEGRAPIPVLSRAAKLLGISSLHEFLIEMKRWPWLKNWHAVHFPLVWEQIEEYRAATVDHEPSSALWQTHRISKPKPRKLFVGAVEFYDI</sequence>